<feature type="domain" description="STAS" evidence="4">
    <location>
        <begin position="43"/>
        <end position="141"/>
    </location>
</feature>
<feature type="region of interest" description="Disordered" evidence="3">
    <location>
        <begin position="1"/>
        <end position="35"/>
    </location>
</feature>
<accession>A0A840QKG5</accession>
<gene>
    <name evidence="5" type="ORF">BJ970_007485</name>
</gene>
<dbReference type="PANTHER" id="PTHR33495:SF2">
    <property type="entry name" value="ANTI-SIGMA FACTOR ANTAGONIST TM_1081-RELATED"/>
    <property type="match status" value="1"/>
</dbReference>
<dbReference type="NCBIfam" id="TIGR00377">
    <property type="entry name" value="ant_ant_sig"/>
    <property type="match status" value="1"/>
</dbReference>
<dbReference type="GO" id="GO:0043856">
    <property type="term" value="F:anti-sigma factor antagonist activity"/>
    <property type="evidence" value="ECO:0007669"/>
    <property type="project" value="InterPro"/>
</dbReference>
<protein>
    <recommendedName>
        <fullName evidence="2">Anti-sigma factor antagonist</fullName>
    </recommendedName>
</protein>
<dbReference type="CDD" id="cd07043">
    <property type="entry name" value="STAS_anti-anti-sigma_factors"/>
    <property type="match status" value="1"/>
</dbReference>
<feature type="compositionally biased region" description="Polar residues" evidence="3">
    <location>
        <begin position="11"/>
        <end position="22"/>
    </location>
</feature>
<proteinExistence type="inferred from homology"/>
<dbReference type="SUPFAM" id="SSF52091">
    <property type="entry name" value="SpoIIaa-like"/>
    <property type="match status" value="1"/>
</dbReference>
<dbReference type="Proteomes" id="UP000584374">
    <property type="component" value="Unassembled WGS sequence"/>
</dbReference>
<evidence type="ECO:0000313" key="5">
    <source>
        <dbReference type="EMBL" id="MBB5159885.1"/>
    </source>
</evidence>
<evidence type="ECO:0000313" key="6">
    <source>
        <dbReference type="Proteomes" id="UP000584374"/>
    </source>
</evidence>
<reference evidence="5 6" key="1">
    <citation type="submission" date="2020-08" db="EMBL/GenBank/DDBJ databases">
        <title>Sequencing the genomes of 1000 actinobacteria strains.</title>
        <authorList>
            <person name="Klenk H.-P."/>
        </authorList>
    </citation>
    <scope>NUCLEOTIDE SEQUENCE [LARGE SCALE GENOMIC DNA]</scope>
    <source>
        <strain evidence="5 6">DSM 45584</strain>
    </source>
</reference>
<dbReference type="InterPro" id="IPR002645">
    <property type="entry name" value="STAS_dom"/>
</dbReference>
<organism evidence="5 6">
    <name type="scientific">Saccharopolyspora phatthalungensis</name>
    <dbReference type="NCBI Taxonomy" id="664693"/>
    <lineage>
        <taxon>Bacteria</taxon>
        <taxon>Bacillati</taxon>
        <taxon>Actinomycetota</taxon>
        <taxon>Actinomycetes</taxon>
        <taxon>Pseudonocardiales</taxon>
        <taxon>Pseudonocardiaceae</taxon>
        <taxon>Saccharopolyspora</taxon>
    </lineage>
</organism>
<dbReference type="Pfam" id="PF01740">
    <property type="entry name" value="STAS"/>
    <property type="match status" value="1"/>
</dbReference>
<evidence type="ECO:0000256" key="2">
    <source>
        <dbReference type="RuleBase" id="RU003749"/>
    </source>
</evidence>
<feature type="compositionally biased region" description="Basic residues" evidence="3">
    <location>
        <begin position="1"/>
        <end position="10"/>
    </location>
</feature>
<comment type="similarity">
    <text evidence="1 2">Belongs to the anti-sigma-factor antagonist family.</text>
</comment>
<sequence>MTALAPRHRATQNTHRGGQQMQDPPKPHPDLDLQLSRPTSTSVLLQVSGDLDSQTAARLHELLAPRLSSMAETVVLDLSRLTFIGVAGLELLLHAQRQADIRRVQLRLVTGPRCLQRALTAAELTEVFPCYATLERALAGVTGRARQLHATG</sequence>
<keyword evidence="6" id="KW-1185">Reference proteome</keyword>
<dbReference type="EMBL" id="JACHIW010000003">
    <property type="protein sequence ID" value="MBB5159885.1"/>
    <property type="molecule type" value="Genomic_DNA"/>
</dbReference>
<dbReference type="Gene3D" id="3.30.750.24">
    <property type="entry name" value="STAS domain"/>
    <property type="match status" value="1"/>
</dbReference>
<dbReference type="PANTHER" id="PTHR33495">
    <property type="entry name" value="ANTI-SIGMA FACTOR ANTAGONIST TM_1081-RELATED-RELATED"/>
    <property type="match status" value="1"/>
</dbReference>
<dbReference type="InterPro" id="IPR036513">
    <property type="entry name" value="STAS_dom_sf"/>
</dbReference>
<evidence type="ECO:0000259" key="4">
    <source>
        <dbReference type="PROSITE" id="PS50801"/>
    </source>
</evidence>
<dbReference type="InterPro" id="IPR003658">
    <property type="entry name" value="Anti-sigma_ant"/>
</dbReference>
<evidence type="ECO:0000256" key="3">
    <source>
        <dbReference type="SAM" id="MobiDB-lite"/>
    </source>
</evidence>
<dbReference type="PROSITE" id="PS50801">
    <property type="entry name" value="STAS"/>
    <property type="match status" value="1"/>
</dbReference>
<dbReference type="AlphaFoldDB" id="A0A840QKG5"/>
<name>A0A840QKG5_9PSEU</name>
<comment type="caution">
    <text evidence="5">The sequence shown here is derived from an EMBL/GenBank/DDBJ whole genome shotgun (WGS) entry which is preliminary data.</text>
</comment>
<dbReference type="RefSeq" id="WP_184732927.1">
    <property type="nucleotide sequence ID" value="NZ_JACHIW010000003.1"/>
</dbReference>
<evidence type="ECO:0000256" key="1">
    <source>
        <dbReference type="ARBA" id="ARBA00009013"/>
    </source>
</evidence>